<organism evidence="15 16">
    <name type="scientific">Clydaea vesicula</name>
    <dbReference type="NCBI Taxonomy" id="447962"/>
    <lineage>
        <taxon>Eukaryota</taxon>
        <taxon>Fungi</taxon>
        <taxon>Fungi incertae sedis</taxon>
        <taxon>Chytridiomycota</taxon>
        <taxon>Chytridiomycota incertae sedis</taxon>
        <taxon>Chytridiomycetes</taxon>
        <taxon>Lobulomycetales</taxon>
        <taxon>Lobulomycetaceae</taxon>
        <taxon>Clydaea</taxon>
    </lineage>
</organism>
<dbReference type="CDD" id="cd03249">
    <property type="entry name" value="ABC_MTABC3_MDL1_MDL2"/>
    <property type="match status" value="2"/>
</dbReference>
<dbReference type="PROSITE" id="PS50929">
    <property type="entry name" value="ABC_TM1F"/>
    <property type="match status" value="2"/>
</dbReference>
<dbReference type="GO" id="GO:0090374">
    <property type="term" value="P:oligopeptide export from mitochondrion"/>
    <property type="evidence" value="ECO:0007669"/>
    <property type="project" value="TreeGrafter"/>
</dbReference>
<dbReference type="PANTHER" id="PTHR43394">
    <property type="entry name" value="ATP-DEPENDENT PERMEASE MDL1, MITOCHONDRIAL"/>
    <property type="match status" value="1"/>
</dbReference>
<dbReference type="SUPFAM" id="SSF52540">
    <property type="entry name" value="P-loop containing nucleoside triphosphate hydrolases"/>
    <property type="match status" value="2"/>
</dbReference>
<dbReference type="PROSITE" id="PS00211">
    <property type="entry name" value="ABC_TRANSPORTER_1"/>
    <property type="match status" value="2"/>
</dbReference>
<feature type="domain" description="ABC transmembrane type-1" evidence="14">
    <location>
        <begin position="671"/>
        <end position="955"/>
    </location>
</feature>
<dbReference type="InterPro" id="IPR017871">
    <property type="entry name" value="ABC_transporter-like_CS"/>
</dbReference>
<dbReference type="AlphaFoldDB" id="A0AAD5U016"/>
<evidence type="ECO:0000259" key="13">
    <source>
        <dbReference type="PROSITE" id="PS50893"/>
    </source>
</evidence>
<dbReference type="SUPFAM" id="SSF90123">
    <property type="entry name" value="ABC transporter transmembrane region"/>
    <property type="match status" value="2"/>
</dbReference>
<dbReference type="GO" id="GO:0015421">
    <property type="term" value="F:ABC-type oligopeptide transporter activity"/>
    <property type="evidence" value="ECO:0007669"/>
    <property type="project" value="TreeGrafter"/>
</dbReference>
<dbReference type="InterPro" id="IPR036640">
    <property type="entry name" value="ABC1_TM_sf"/>
</dbReference>
<evidence type="ECO:0000256" key="7">
    <source>
        <dbReference type="ARBA" id="ARBA00022840"/>
    </source>
</evidence>
<feature type="transmembrane region" description="Helical" evidence="12">
    <location>
        <begin position="285"/>
        <end position="306"/>
    </location>
</feature>
<feature type="transmembrane region" description="Helical" evidence="12">
    <location>
        <begin position="172"/>
        <end position="193"/>
    </location>
</feature>
<evidence type="ECO:0000256" key="8">
    <source>
        <dbReference type="ARBA" id="ARBA00022967"/>
    </source>
</evidence>
<evidence type="ECO:0000256" key="1">
    <source>
        <dbReference type="ARBA" id="ARBA00004651"/>
    </source>
</evidence>
<feature type="domain" description="ABC transporter" evidence="13">
    <location>
        <begin position="350"/>
        <end position="595"/>
    </location>
</feature>
<evidence type="ECO:0000256" key="9">
    <source>
        <dbReference type="ARBA" id="ARBA00022989"/>
    </source>
</evidence>
<dbReference type="Gene3D" id="1.20.1560.10">
    <property type="entry name" value="ABC transporter type 1, transmembrane domain"/>
    <property type="match status" value="1"/>
</dbReference>
<feature type="transmembrane region" description="Helical" evidence="12">
    <location>
        <begin position="788"/>
        <end position="807"/>
    </location>
</feature>
<keyword evidence="11" id="KW-0325">Glycoprotein</keyword>
<feature type="transmembrane region" description="Helical" evidence="12">
    <location>
        <begin position="147"/>
        <end position="166"/>
    </location>
</feature>
<keyword evidence="3" id="KW-0813">Transport</keyword>
<keyword evidence="5" id="KW-0677">Repeat</keyword>
<dbReference type="PANTHER" id="PTHR43394:SF27">
    <property type="entry name" value="ATP-DEPENDENT TRANSLOCASE ABCB1-LIKE"/>
    <property type="match status" value="1"/>
</dbReference>
<keyword evidence="7" id="KW-0067">ATP-binding</keyword>
<gene>
    <name evidence="15" type="primary">MDR1</name>
    <name evidence="15" type="ORF">HK099_006628</name>
</gene>
<evidence type="ECO:0000313" key="15">
    <source>
        <dbReference type="EMBL" id="KAJ3214877.1"/>
    </source>
</evidence>
<dbReference type="InterPro" id="IPR003439">
    <property type="entry name" value="ABC_transporter-like_ATP-bd"/>
</dbReference>
<comment type="caution">
    <text evidence="15">The sequence shown here is derived from an EMBL/GenBank/DDBJ whole genome shotgun (WGS) entry which is preliminary data.</text>
</comment>
<dbReference type="GO" id="GO:0016887">
    <property type="term" value="F:ATP hydrolysis activity"/>
    <property type="evidence" value="ECO:0007669"/>
    <property type="project" value="InterPro"/>
</dbReference>
<proteinExistence type="inferred from homology"/>
<dbReference type="FunFam" id="3.40.50.300:FF:000251">
    <property type="entry name" value="ABC transporter B family member 19"/>
    <property type="match status" value="1"/>
</dbReference>
<comment type="subcellular location">
    <subcellularLocation>
        <location evidence="1">Cell membrane</location>
        <topology evidence="1">Multi-pass membrane protein</topology>
    </subcellularLocation>
</comment>
<feature type="transmembrane region" description="Helical" evidence="12">
    <location>
        <begin position="896"/>
        <end position="915"/>
    </location>
</feature>
<dbReference type="InterPro" id="IPR027417">
    <property type="entry name" value="P-loop_NTPase"/>
</dbReference>
<keyword evidence="16" id="KW-1185">Reference proteome</keyword>
<feature type="domain" description="ABC transmembrane type-1" evidence="14">
    <location>
        <begin position="22"/>
        <end position="314"/>
    </location>
</feature>
<keyword evidence="4 12" id="KW-0812">Transmembrane</keyword>
<keyword evidence="8" id="KW-1278">Translocase</keyword>
<feature type="transmembrane region" description="Helical" evidence="12">
    <location>
        <begin position="709"/>
        <end position="735"/>
    </location>
</feature>
<feature type="transmembrane region" description="Helical" evidence="12">
    <location>
        <begin position="667"/>
        <end position="697"/>
    </location>
</feature>
<dbReference type="InterPro" id="IPR011527">
    <property type="entry name" value="ABC1_TM_dom"/>
</dbReference>
<evidence type="ECO:0000256" key="10">
    <source>
        <dbReference type="ARBA" id="ARBA00023136"/>
    </source>
</evidence>
<sequence>MCYAIWFDMVNFVFVDITYSDLFSAAFAGAALPLTTIIFGDLIDTFGRWGLHIPGVPDLTPTQLTDKVNGTIVYFVYLGVGTFITTYLYMAAFVASSEKITNRIRNEYLKGVLRQDIAWFDKEGAGEVATRISSDTLLIQDAIGEKVPICISQICTTISAFVIGFIKSWKLTLVLMSMFPLIALSSGLANVFASKFQIKILSLYSVAGTIAEETFSCVRTVVAFNGQLKMSKRYAAELSGARKMGIKKATVMGLATGFMFFIIYCGYSLAFWFGKSLLQSGEVTAGNVTNVFFAVLIGSFSLGHIAPDLQAFALGKGAASKIYYSIARQPSIRDDSNLLTISPDQLKGKIELKNVKFTYPSRPDVPILKSVSITANAGQSVALVGGSGSGKSTIIQLLERFYDPLEGSIEVDSVPISNLQLHWLRRQIGLVSQEPTLFEGSVFDNVCHGLIGSKWETSSSEEKKNLVLSACVKANAHDFISKLPKGYDTPVGQRGLLLSGGQKQRIAIARAIVKDPKILLLDEATSALDTNSERIVQDALDKASKGRTTITIAHRLSTIRHCDLIVVMSQGEIVEQGTHEDLLKLENGFYKALVAAQKLNNESNIPEKVHTDEKVEDIPEVKADLEQKKRESLKISKDDLETAVLKKLGGWRIFRGILALNIPDLKFLIPGFIAAIVAGMVYPFFAIVFGTIIGVFTKKGEQLESESNYWAAMFVVIAVVTLISNFAMNSLFGYASEFLTQRIRKGVFDSILNQDISFFDETTHGTGILTASLSSDAQKIQGMSGLTLGNIITVFTNLAGCMIVALINGWQLALVAIAMLPLLVFSGYFRLKIINYFSEKAKGSYEQSAQVASEAVSGIRTIQSLTREQQVSGIYENILLKPLQDGVKSAWTNTSLYAFSTAINFFVNALVFWYGGICIAYNGYTVSTMFTVFIAIVFGSQSAGRIFSYAPDLSKASEAGANILTLLKSKPLIDSSSTLGEKADFKNGEVEFKDVYFQYPTRKSVRVLEGLNLKVTKGQFVALVGPSGCGKSTTVGLIERFYNPVKGKIFVDGKDISLMNVQQYRNRIGLVSQEPNLFDMSIRDNIAFGLDYTPTQEEVERACKDSNIHEFIVSLPNGYNTNVGSKGSQLSGGQKQRIAIARALIRNPTILLLDEATSALDAQSEKVVQQALDNASKGRTTISIAHRLSTIQHADVIYVFKDGVVSESGSHSELLEKRGLYYDLVQHQDLEKP</sequence>
<dbReference type="FunFam" id="1.20.1560.10:FF:000009">
    <property type="entry name" value="ABC transporter B family member 1"/>
    <property type="match status" value="1"/>
</dbReference>
<protein>
    <submittedName>
        <fullName evidence="15">GTPase-activating protein</fullName>
    </submittedName>
</protein>
<evidence type="ECO:0000256" key="2">
    <source>
        <dbReference type="ARBA" id="ARBA00007577"/>
    </source>
</evidence>
<reference evidence="15" key="1">
    <citation type="submission" date="2020-05" db="EMBL/GenBank/DDBJ databases">
        <title>Phylogenomic resolution of chytrid fungi.</title>
        <authorList>
            <person name="Stajich J.E."/>
            <person name="Amses K."/>
            <person name="Simmons R."/>
            <person name="Seto K."/>
            <person name="Myers J."/>
            <person name="Bonds A."/>
            <person name="Quandt C.A."/>
            <person name="Barry K."/>
            <person name="Liu P."/>
            <person name="Grigoriev I."/>
            <person name="Longcore J.E."/>
            <person name="James T.Y."/>
        </authorList>
    </citation>
    <scope>NUCLEOTIDE SEQUENCE</scope>
    <source>
        <strain evidence="15">JEL0476</strain>
    </source>
</reference>
<evidence type="ECO:0000256" key="11">
    <source>
        <dbReference type="ARBA" id="ARBA00023180"/>
    </source>
</evidence>
<evidence type="ECO:0000256" key="5">
    <source>
        <dbReference type="ARBA" id="ARBA00022737"/>
    </source>
</evidence>
<feature type="domain" description="ABC transporter" evidence="13">
    <location>
        <begin position="990"/>
        <end position="1227"/>
    </location>
</feature>
<evidence type="ECO:0000256" key="6">
    <source>
        <dbReference type="ARBA" id="ARBA00022741"/>
    </source>
</evidence>
<dbReference type="InterPro" id="IPR003593">
    <property type="entry name" value="AAA+_ATPase"/>
</dbReference>
<keyword evidence="10 12" id="KW-0472">Membrane</keyword>
<dbReference type="GO" id="GO:0005524">
    <property type="term" value="F:ATP binding"/>
    <property type="evidence" value="ECO:0007669"/>
    <property type="project" value="UniProtKB-KW"/>
</dbReference>
<name>A0AAD5U016_9FUNG</name>
<dbReference type="Pfam" id="PF00005">
    <property type="entry name" value="ABC_tran"/>
    <property type="match status" value="2"/>
</dbReference>
<evidence type="ECO:0000256" key="4">
    <source>
        <dbReference type="ARBA" id="ARBA00022692"/>
    </source>
</evidence>
<evidence type="ECO:0000259" key="14">
    <source>
        <dbReference type="PROSITE" id="PS50929"/>
    </source>
</evidence>
<keyword evidence="9 12" id="KW-1133">Transmembrane helix</keyword>
<evidence type="ECO:0000313" key="16">
    <source>
        <dbReference type="Proteomes" id="UP001211065"/>
    </source>
</evidence>
<dbReference type="CDD" id="cd18578">
    <property type="entry name" value="ABC_6TM_Pgp_ABCB1_D2_like"/>
    <property type="match status" value="1"/>
</dbReference>
<dbReference type="SMART" id="SM00382">
    <property type="entry name" value="AAA"/>
    <property type="match status" value="2"/>
</dbReference>
<feature type="transmembrane region" description="Helical" evidence="12">
    <location>
        <begin position="251"/>
        <end position="273"/>
    </location>
</feature>
<comment type="similarity">
    <text evidence="2">Belongs to the ABC transporter superfamily. ABCB family. Multidrug resistance exporter (TC 3.A.1.201) subfamily.</text>
</comment>
<evidence type="ECO:0000256" key="3">
    <source>
        <dbReference type="ARBA" id="ARBA00022448"/>
    </source>
</evidence>
<dbReference type="Pfam" id="PF00664">
    <property type="entry name" value="ABC_membrane"/>
    <property type="match status" value="2"/>
</dbReference>
<dbReference type="GO" id="GO:0005743">
    <property type="term" value="C:mitochondrial inner membrane"/>
    <property type="evidence" value="ECO:0007669"/>
    <property type="project" value="TreeGrafter"/>
</dbReference>
<dbReference type="EMBL" id="JADGJW010000586">
    <property type="protein sequence ID" value="KAJ3214877.1"/>
    <property type="molecule type" value="Genomic_DNA"/>
</dbReference>
<dbReference type="FunFam" id="1.20.1560.10:FF:000018">
    <property type="entry name" value="ATP-binding cassette subfamily B member 11"/>
    <property type="match status" value="1"/>
</dbReference>
<feature type="transmembrane region" description="Helical" evidence="12">
    <location>
        <begin position="813"/>
        <end position="831"/>
    </location>
</feature>
<dbReference type="Proteomes" id="UP001211065">
    <property type="component" value="Unassembled WGS sequence"/>
</dbReference>
<dbReference type="InterPro" id="IPR039421">
    <property type="entry name" value="Type_1_exporter"/>
</dbReference>
<dbReference type="FunFam" id="3.40.50.300:FF:000479">
    <property type="entry name" value="Multidrug resistance protein 1A"/>
    <property type="match status" value="1"/>
</dbReference>
<dbReference type="GO" id="GO:0005886">
    <property type="term" value="C:plasma membrane"/>
    <property type="evidence" value="ECO:0007669"/>
    <property type="project" value="UniProtKB-SubCell"/>
</dbReference>
<dbReference type="PROSITE" id="PS50893">
    <property type="entry name" value="ABC_TRANSPORTER_2"/>
    <property type="match status" value="2"/>
</dbReference>
<dbReference type="CDD" id="cd18577">
    <property type="entry name" value="ABC_6TM_Pgp_ABCB1_D1_like"/>
    <property type="match status" value="1"/>
</dbReference>
<evidence type="ECO:0000256" key="12">
    <source>
        <dbReference type="SAM" id="Phobius"/>
    </source>
</evidence>
<keyword evidence="6" id="KW-0547">Nucleotide-binding</keyword>
<accession>A0AAD5U016</accession>
<feature type="transmembrane region" description="Helical" evidence="12">
    <location>
        <begin position="72"/>
        <end position="95"/>
    </location>
</feature>
<dbReference type="Gene3D" id="3.40.50.300">
    <property type="entry name" value="P-loop containing nucleotide triphosphate hydrolases"/>
    <property type="match status" value="2"/>
</dbReference>